<feature type="compositionally biased region" description="Polar residues" evidence="9">
    <location>
        <begin position="1046"/>
        <end position="1059"/>
    </location>
</feature>
<dbReference type="PANTHER" id="PTHR24112:SF66">
    <property type="entry name" value="LEUCINE-RICH REPEAT, ISOFORM F"/>
    <property type="match status" value="1"/>
</dbReference>
<evidence type="ECO:0000256" key="9">
    <source>
        <dbReference type="SAM" id="MobiDB-lite"/>
    </source>
</evidence>
<feature type="compositionally biased region" description="Polar residues" evidence="9">
    <location>
        <begin position="1328"/>
        <end position="1339"/>
    </location>
</feature>
<dbReference type="Pfam" id="PF13516">
    <property type="entry name" value="LRR_6"/>
    <property type="match status" value="3"/>
</dbReference>
<comment type="similarity">
    <text evidence="3">Belongs to the CARMIL family.</text>
</comment>
<feature type="compositionally biased region" description="Polar residues" evidence="9">
    <location>
        <begin position="1143"/>
        <end position="1158"/>
    </location>
</feature>
<dbReference type="InterPro" id="IPR031943">
    <property type="entry name" value="CARMIL_C"/>
</dbReference>
<name>A0A182WMJ3_9DIPT</name>
<dbReference type="SUPFAM" id="SSF52047">
    <property type="entry name" value="RNI-like"/>
    <property type="match status" value="2"/>
</dbReference>
<reference evidence="12" key="2">
    <citation type="submission" date="2020-05" db="UniProtKB">
        <authorList>
            <consortium name="EnsemblMetazoa"/>
        </authorList>
    </citation>
    <scope>IDENTIFICATION</scope>
    <source>
        <strain evidence="12">MINIMUS1</strain>
    </source>
</reference>
<evidence type="ECO:0000256" key="8">
    <source>
        <dbReference type="ARBA" id="ARBA00023136"/>
    </source>
</evidence>
<feature type="region of interest" description="Disordered" evidence="9">
    <location>
        <begin position="1088"/>
        <end position="1191"/>
    </location>
</feature>
<feature type="region of interest" description="Disordered" evidence="9">
    <location>
        <begin position="1286"/>
        <end position="1356"/>
    </location>
</feature>
<dbReference type="Pfam" id="PF18699">
    <property type="entry name" value="MRPL52"/>
    <property type="match status" value="1"/>
</dbReference>
<dbReference type="Proteomes" id="UP000075920">
    <property type="component" value="Unassembled WGS sequence"/>
</dbReference>
<dbReference type="FunFam" id="3.80.10.10:FF:000009">
    <property type="entry name" value="F-actin-uncapping protein LRRC16A isoform X1"/>
    <property type="match status" value="1"/>
</dbReference>
<dbReference type="InterPro" id="IPR034596">
    <property type="entry name" value="Ribosomal_mL52"/>
</dbReference>
<dbReference type="STRING" id="112268.A0A182WMJ3"/>
<evidence type="ECO:0000256" key="5">
    <source>
        <dbReference type="ARBA" id="ARBA00022490"/>
    </source>
</evidence>
<dbReference type="Gene3D" id="2.30.29.30">
    <property type="entry name" value="Pleckstrin-homology domain (PH domain)/Phosphotyrosine-binding domain (PTB)"/>
    <property type="match status" value="1"/>
</dbReference>
<dbReference type="Gene3D" id="3.80.10.10">
    <property type="entry name" value="Ribonuclease Inhibitor"/>
    <property type="match status" value="1"/>
</dbReference>
<comment type="subcellular location">
    <subcellularLocation>
        <location evidence="1">Cell membrane</location>
    </subcellularLocation>
    <subcellularLocation>
        <location evidence="2">Cytoplasm</location>
    </subcellularLocation>
</comment>
<feature type="region of interest" description="Disordered" evidence="9">
    <location>
        <begin position="939"/>
        <end position="966"/>
    </location>
</feature>
<dbReference type="EnsemblMetazoa" id="AMIN011625-RA">
    <property type="protein sequence ID" value="AMIN011625-PA"/>
    <property type="gene ID" value="AMIN011625"/>
</dbReference>
<evidence type="ECO:0000313" key="13">
    <source>
        <dbReference type="Proteomes" id="UP000075920"/>
    </source>
</evidence>
<dbReference type="GO" id="GO:0030027">
    <property type="term" value="C:lamellipodium"/>
    <property type="evidence" value="ECO:0007669"/>
    <property type="project" value="TreeGrafter"/>
</dbReference>
<reference evidence="13" key="1">
    <citation type="submission" date="2013-03" db="EMBL/GenBank/DDBJ databases">
        <title>The Genome Sequence of Anopheles minimus MINIMUS1.</title>
        <authorList>
            <consortium name="The Broad Institute Genomics Platform"/>
            <person name="Neafsey D.E."/>
            <person name="Walton C."/>
            <person name="Walker B."/>
            <person name="Young S.K."/>
            <person name="Zeng Q."/>
            <person name="Gargeya S."/>
            <person name="Fitzgerald M."/>
            <person name="Haas B."/>
            <person name="Abouelleil A."/>
            <person name="Allen A.W."/>
            <person name="Alvarado L."/>
            <person name="Arachchi H.M."/>
            <person name="Berlin A.M."/>
            <person name="Chapman S.B."/>
            <person name="Gainer-Dewar J."/>
            <person name="Goldberg J."/>
            <person name="Griggs A."/>
            <person name="Gujja S."/>
            <person name="Hansen M."/>
            <person name="Howarth C."/>
            <person name="Imamovic A."/>
            <person name="Ireland A."/>
            <person name="Larimer J."/>
            <person name="McCowan C."/>
            <person name="Murphy C."/>
            <person name="Pearson M."/>
            <person name="Poon T.W."/>
            <person name="Priest M."/>
            <person name="Roberts A."/>
            <person name="Saif S."/>
            <person name="Shea T."/>
            <person name="Sisk P."/>
            <person name="Sykes S."/>
            <person name="Wortman J."/>
            <person name="Nusbaum C."/>
            <person name="Birren B."/>
        </authorList>
    </citation>
    <scope>NUCLEOTIDE SEQUENCE [LARGE SCALE GENOMIC DNA]</scope>
    <source>
        <strain evidence="13">MINIMUS1</strain>
    </source>
</reference>
<keyword evidence="8" id="KW-0472">Membrane</keyword>
<keyword evidence="13" id="KW-1185">Reference proteome</keyword>
<feature type="compositionally biased region" description="Basic and acidic residues" evidence="9">
    <location>
        <begin position="957"/>
        <end position="966"/>
    </location>
</feature>
<dbReference type="GO" id="GO:0005886">
    <property type="term" value="C:plasma membrane"/>
    <property type="evidence" value="ECO:0007669"/>
    <property type="project" value="UniProtKB-SubCell"/>
</dbReference>
<dbReference type="GO" id="GO:0003735">
    <property type="term" value="F:structural constituent of ribosome"/>
    <property type="evidence" value="ECO:0007669"/>
    <property type="project" value="InterPro"/>
</dbReference>
<dbReference type="InterPro" id="IPR041245">
    <property type="entry name" value="CARMIL_PH"/>
</dbReference>
<dbReference type="SMART" id="SM00368">
    <property type="entry name" value="LRR_RI"/>
    <property type="match status" value="7"/>
</dbReference>
<evidence type="ECO:0000256" key="6">
    <source>
        <dbReference type="ARBA" id="ARBA00022614"/>
    </source>
</evidence>
<dbReference type="InterPro" id="IPR032675">
    <property type="entry name" value="LRR_dom_sf"/>
</dbReference>
<evidence type="ECO:0000256" key="3">
    <source>
        <dbReference type="ARBA" id="ARBA00007298"/>
    </source>
</evidence>
<feature type="compositionally biased region" description="Low complexity" evidence="9">
    <location>
        <begin position="1308"/>
        <end position="1327"/>
    </location>
</feature>
<dbReference type="InterPro" id="IPR001611">
    <property type="entry name" value="Leu-rich_rpt"/>
</dbReference>
<proteinExistence type="inferred from homology"/>
<evidence type="ECO:0000256" key="7">
    <source>
        <dbReference type="ARBA" id="ARBA00022737"/>
    </source>
</evidence>
<keyword evidence="6" id="KW-0433">Leucine-rich repeat</keyword>
<feature type="domain" description="CARMIL pleckstrin homology" evidence="11">
    <location>
        <begin position="25"/>
        <end position="123"/>
    </location>
</feature>
<evidence type="ECO:0000256" key="4">
    <source>
        <dbReference type="ARBA" id="ARBA00022475"/>
    </source>
</evidence>
<sequence>MSTRSQLTKDLNESVKTLLGRHTKILVKYMVKLEVKSDKTENRVLVFTPVRVYLLTAKVPTRIDCHFHYLDIQSIESRKPTHFTITTNDKSYSFSTIGDAGSFTSNADVILTDLSSAIKQIFPTVPLRYIIRKIEVNPIERTSIFSDELRPSDPRNVGPCGGFSMQYACMCDLHAVQYREEVAWDIDTIYLSHDARVLNLRDFDHLEQKDLMAIVAALEYNTFFRGLKASHTRLSTETLERVLQVLRRSLWLEELHLESLGLKSDFIHKLAVAVISNSAPALRSIDLSHNVIEDKGATHLAGPIAKMSKGFSKLALAQCGLTAKGVNQLAHALSLNQNISNSLTYLDLSGNILKDDVNNLYNFLAQPNVIEHLDISRTDTTLESVFGALLRGCATHLLHLNVSHNNFGTKKGKEIPPSFKQFFTSSLSLKHLNIASCKLPLEALKHLLLGLACNESTAGLYLDLSGNSLGSQGAHVLESCIHGVRVLASLDISDNNMDYELAHVLTAIGKNPSIRSLYMTKCFAGMKLKHIGTVMDSLVNLIQKEDFQLQELVLAENRLKTDLHNFINALGSNQHLQMLDITGNLMGDIGARLLAKALQINNKLKTIALDRNNITLQGYGDIVYALENNFSVRNMPFPLHDIAPCLKQHPERTDGLMRKMQELLFRNGNGFKRTHGQGFRLQHGFLLSSTHQVLDKLVAETQETMSSRQSSLDGSLSRLLEDAENCKQLLPKLQESVRCDPHPIEVRLGKMKTELHQSIKSYLEETMETMLRTGIEQCPKTLGSQVVLTELRKGCAERLTISEEFLQSCLVNSAGGEVMNRISEVEQSLASLISDRVTDEVLDALTRYRKGLGIAEGPLSYTDDLHSLDGSKNNSSQSTDPIANFELRGLDLPKLGLDSPTATPQLQHKRRSIARKVRPQSVVGLGVENLSLANIPDVTETSTASVSRSSSNTSGSKKYESLPAKEDECSDSITELPSQSLTLQHLVKGRPKRAKTRAPKKPVLTDSSVVAGGGGVTAVNEGIESFFRPGSATPSTLTPLVSPTSEECSSLSFVDSPTLSRDDGGRFSNVTSGETTPILEERKPLKLDRSSPLHKGVNWTSRSRSSDNLEKVSPSVNRKSPLVKAATEVVETPVRESRPIDNGGTTPITGSKSPSNESVRSHQVESSAHGMTRLGNGTGQKTPIISPKPRPWSVLGHESKNEFHEPSVDSIDTDGDLVLISGQTPGGSIVGITPGAISTTGGSVTGGSILGITPGAVIEKKSVRDMAAGLNKLGVELERNSLMRSSVSTQSASLMLRTSPSTLLGRNSQMRSSVTSSGSTSSSPNSSFNKNGDTALPSSTAEEPVAPPADAPPKDETAIKRIVAGKKITALFEETLVEGLQKSSRKTMYSRESTAYKDDDTVDFTCSLDEMPVLKNLLFIRCFHKGVQSARGAAVLNTDTKKCVRNPNKSSPLTHLPDYTFMDGRVTPFGSNQKKRILQQREIAKQIVTLSKEIDFAVERHSRHLAEADETKQKLLGEKLKPKGHLLLKKK</sequence>
<feature type="domain" description="CARMIL C-terminal" evidence="10">
    <location>
        <begin position="775"/>
        <end position="1077"/>
    </location>
</feature>
<evidence type="ECO:0000259" key="10">
    <source>
        <dbReference type="Pfam" id="PF16000"/>
    </source>
</evidence>
<keyword evidence="5" id="KW-0963">Cytoplasm</keyword>
<dbReference type="GO" id="GO:0032543">
    <property type="term" value="P:mitochondrial translation"/>
    <property type="evidence" value="ECO:0007669"/>
    <property type="project" value="InterPro"/>
</dbReference>
<feature type="compositionally biased region" description="Low complexity" evidence="9">
    <location>
        <begin position="939"/>
        <end position="956"/>
    </location>
</feature>
<dbReference type="InterPro" id="IPR011993">
    <property type="entry name" value="PH-like_dom_sf"/>
</dbReference>
<dbReference type="Pfam" id="PF16000">
    <property type="entry name" value="CARMIL_C"/>
    <property type="match status" value="1"/>
</dbReference>
<accession>A0A182WMJ3</accession>
<dbReference type="VEuPathDB" id="VectorBase:AMIN011625"/>
<evidence type="ECO:0000256" key="2">
    <source>
        <dbReference type="ARBA" id="ARBA00004496"/>
    </source>
</evidence>
<dbReference type="GO" id="GO:0016477">
    <property type="term" value="P:cell migration"/>
    <property type="evidence" value="ECO:0007669"/>
    <property type="project" value="TreeGrafter"/>
</dbReference>
<evidence type="ECO:0000256" key="1">
    <source>
        <dbReference type="ARBA" id="ARBA00004236"/>
    </source>
</evidence>
<keyword evidence="4" id="KW-1003">Cell membrane</keyword>
<evidence type="ECO:0000313" key="12">
    <source>
        <dbReference type="EnsemblMetazoa" id="AMIN011625-PA"/>
    </source>
</evidence>
<feature type="compositionally biased region" description="Polar residues" evidence="9">
    <location>
        <begin position="1286"/>
        <end position="1307"/>
    </location>
</feature>
<dbReference type="InterPro" id="IPR051279">
    <property type="entry name" value="PP1-Reg/Actin-Interact_Protein"/>
</dbReference>
<dbReference type="GO" id="GO:0034315">
    <property type="term" value="P:regulation of Arp2/3 complex-mediated actin nucleation"/>
    <property type="evidence" value="ECO:0007669"/>
    <property type="project" value="TreeGrafter"/>
</dbReference>
<evidence type="ECO:0000259" key="11">
    <source>
        <dbReference type="Pfam" id="PF17888"/>
    </source>
</evidence>
<feature type="region of interest" description="Disordered" evidence="9">
    <location>
        <begin position="1037"/>
        <end position="1072"/>
    </location>
</feature>
<protein>
    <submittedName>
        <fullName evidence="12">Uncharacterized protein</fullName>
    </submittedName>
</protein>
<dbReference type="PANTHER" id="PTHR24112">
    <property type="entry name" value="LEUCINE-RICH REPEAT, ISOFORM F-RELATED"/>
    <property type="match status" value="1"/>
</dbReference>
<organism evidence="12 13">
    <name type="scientific">Anopheles minimus</name>
    <dbReference type="NCBI Taxonomy" id="112268"/>
    <lineage>
        <taxon>Eukaryota</taxon>
        <taxon>Metazoa</taxon>
        <taxon>Ecdysozoa</taxon>
        <taxon>Arthropoda</taxon>
        <taxon>Hexapoda</taxon>
        <taxon>Insecta</taxon>
        <taxon>Pterygota</taxon>
        <taxon>Neoptera</taxon>
        <taxon>Endopterygota</taxon>
        <taxon>Diptera</taxon>
        <taxon>Nematocera</taxon>
        <taxon>Culicoidea</taxon>
        <taxon>Culicidae</taxon>
        <taxon>Anophelinae</taxon>
        <taxon>Anopheles</taxon>
    </lineage>
</organism>
<dbReference type="Pfam" id="PF17888">
    <property type="entry name" value="Carm_PH"/>
    <property type="match status" value="1"/>
</dbReference>
<keyword evidence="7" id="KW-0677">Repeat</keyword>
<dbReference type="GO" id="GO:0005762">
    <property type="term" value="C:mitochondrial large ribosomal subunit"/>
    <property type="evidence" value="ECO:0007669"/>
    <property type="project" value="InterPro"/>
</dbReference>